<dbReference type="Gene3D" id="3.40.50.300">
    <property type="entry name" value="P-loop containing nucleotide triphosphate hydrolases"/>
    <property type="match status" value="1"/>
</dbReference>
<dbReference type="SMART" id="SM00388">
    <property type="entry name" value="HisKA"/>
    <property type="match status" value="1"/>
</dbReference>
<feature type="domain" description="Protein kinase" evidence="5">
    <location>
        <begin position="12"/>
        <end position="275"/>
    </location>
</feature>
<evidence type="ECO:0000256" key="1">
    <source>
        <dbReference type="ARBA" id="ARBA00000085"/>
    </source>
</evidence>
<dbReference type="InterPro" id="IPR036890">
    <property type="entry name" value="HATPase_C_sf"/>
</dbReference>
<dbReference type="SUPFAM" id="SSF56112">
    <property type="entry name" value="Protein kinase-like (PK-like)"/>
    <property type="match status" value="1"/>
</dbReference>
<dbReference type="InterPro" id="IPR003018">
    <property type="entry name" value="GAF"/>
</dbReference>
<keyword evidence="9" id="KW-1185">Reference proteome</keyword>
<dbReference type="PRINTS" id="PR00344">
    <property type="entry name" value="BCTRLSENSOR"/>
</dbReference>
<dbReference type="InterPro" id="IPR000014">
    <property type="entry name" value="PAS"/>
</dbReference>
<organism evidence="8 9">
    <name type="scientific">Bradyrhizobium commune</name>
    <dbReference type="NCBI Taxonomy" id="83627"/>
    <lineage>
        <taxon>Bacteria</taxon>
        <taxon>Pseudomonadati</taxon>
        <taxon>Pseudomonadota</taxon>
        <taxon>Alphaproteobacteria</taxon>
        <taxon>Hyphomicrobiales</taxon>
        <taxon>Nitrobacteraceae</taxon>
        <taxon>Bradyrhizobium</taxon>
    </lineage>
</organism>
<dbReference type="InterPro" id="IPR003661">
    <property type="entry name" value="HisK_dim/P_dom"/>
</dbReference>
<dbReference type="InterPro" id="IPR053159">
    <property type="entry name" value="Hybrid_Histidine_Kinase"/>
</dbReference>
<dbReference type="Pfam" id="PF00069">
    <property type="entry name" value="Pkinase"/>
    <property type="match status" value="1"/>
</dbReference>
<reference evidence="8 9" key="1">
    <citation type="submission" date="2020-09" db="EMBL/GenBank/DDBJ databases">
        <title>Complete genomes of bradyrhizobia occurring on native shrubby legumes in Australia.</title>
        <authorList>
            <person name="Lafay B."/>
        </authorList>
    </citation>
    <scope>NUCLEOTIDE SEQUENCE [LARGE SCALE GENOMIC DNA]</scope>
    <source>
        <strain evidence="8 9">BDV5040</strain>
    </source>
</reference>
<evidence type="ECO:0000313" key="9">
    <source>
        <dbReference type="Proteomes" id="UP000594621"/>
    </source>
</evidence>
<dbReference type="KEGG" id="bcou:IC761_19080"/>
<evidence type="ECO:0000259" key="7">
    <source>
        <dbReference type="PROSITE" id="PS50113"/>
    </source>
</evidence>
<feature type="domain" description="PAC" evidence="7">
    <location>
        <begin position="1675"/>
        <end position="1727"/>
    </location>
</feature>
<gene>
    <name evidence="8" type="ORF">IC761_19080</name>
</gene>
<dbReference type="CDD" id="cd14014">
    <property type="entry name" value="STKc_PknB_like"/>
    <property type="match status" value="1"/>
</dbReference>
<dbReference type="EMBL" id="CP061379">
    <property type="protein sequence ID" value="QPF88639.1"/>
    <property type="molecule type" value="Genomic_DNA"/>
</dbReference>
<evidence type="ECO:0000259" key="5">
    <source>
        <dbReference type="PROSITE" id="PS50011"/>
    </source>
</evidence>
<dbReference type="Gene3D" id="3.30.450.40">
    <property type="match status" value="1"/>
</dbReference>
<dbReference type="EC" id="2.7.13.3" evidence="2"/>
<feature type="coiled-coil region" evidence="4">
    <location>
        <begin position="783"/>
        <end position="810"/>
    </location>
</feature>
<dbReference type="RefSeq" id="WP_195798192.1">
    <property type="nucleotide sequence ID" value="NZ_CP061379.1"/>
</dbReference>
<keyword evidence="4" id="KW-0175">Coiled coil</keyword>
<evidence type="ECO:0000256" key="2">
    <source>
        <dbReference type="ARBA" id="ARBA00012438"/>
    </source>
</evidence>
<evidence type="ECO:0000256" key="3">
    <source>
        <dbReference type="ARBA" id="ARBA00022553"/>
    </source>
</evidence>
<dbReference type="InterPro" id="IPR004358">
    <property type="entry name" value="Sig_transdc_His_kin-like_C"/>
</dbReference>
<dbReference type="SUPFAM" id="SSF55781">
    <property type="entry name" value="GAF domain-like"/>
    <property type="match status" value="1"/>
</dbReference>
<dbReference type="NCBIfam" id="TIGR00229">
    <property type="entry name" value="sensory_box"/>
    <property type="match status" value="3"/>
</dbReference>
<evidence type="ECO:0000256" key="4">
    <source>
        <dbReference type="SAM" id="Coils"/>
    </source>
</evidence>
<protein>
    <recommendedName>
        <fullName evidence="2">histidine kinase</fullName>
        <ecNumber evidence="2">2.7.13.3</ecNumber>
    </recommendedName>
</protein>
<dbReference type="Gene3D" id="1.10.287.130">
    <property type="match status" value="1"/>
</dbReference>
<dbReference type="SMART" id="SM00086">
    <property type="entry name" value="PAC"/>
    <property type="match status" value="3"/>
</dbReference>
<dbReference type="InterPro" id="IPR027417">
    <property type="entry name" value="P-loop_NTPase"/>
</dbReference>
<dbReference type="CDD" id="cd00130">
    <property type="entry name" value="PAS"/>
    <property type="match status" value="2"/>
</dbReference>
<dbReference type="InterPro" id="IPR008271">
    <property type="entry name" value="Ser/Thr_kinase_AS"/>
</dbReference>
<dbReference type="SMART" id="SM00220">
    <property type="entry name" value="S_TKc"/>
    <property type="match status" value="1"/>
</dbReference>
<dbReference type="SUPFAM" id="SSF52540">
    <property type="entry name" value="P-loop containing nucleoside triphosphate hydrolases"/>
    <property type="match status" value="1"/>
</dbReference>
<dbReference type="InterPro" id="IPR005467">
    <property type="entry name" value="His_kinase_dom"/>
</dbReference>
<dbReference type="Pfam" id="PF13426">
    <property type="entry name" value="PAS_9"/>
    <property type="match status" value="2"/>
</dbReference>
<evidence type="ECO:0000259" key="6">
    <source>
        <dbReference type="PROSITE" id="PS50109"/>
    </source>
</evidence>
<dbReference type="InterPro" id="IPR011009">
    <property type="entry name" value="Kinase-like_dom_sf"/>
</dbReference>
<dbReference type="PROSITE" id="PS50011">
    <property type="entry name" value="PROTEIN_KINASE_DOM"/>
    <property type="match status" value="1"/>
</dbReference>
<dbReference type="SMART" id="SM00387">
    <property type="entry name" value="HATPase_c"/>
    <property type="match status" value="1"/>
</dbReference>
<dbReference type="InterPro" id="IPR001610">
    <property type="entry name" value="PAC"/>
</dbReference>
<accession>A0A7S9D1B9</accession>
<dbReference type="Pfam" id="PF13191">
    <property type="entry name" value="AAA_16"/>
    <property type="match status" value="1"/>
</dbReference>
<dbReference type="Gene3D" id="3.30.565.10">
    <property type="entry name" value="Histidine kinase-like ATPase, C-terminal domain"/>
    <property type="match status" value="1"/>
</dbReference>
<sequence length="2096" mass="232194">MNLRFQHDAGEIADLQVLWEDSQYALYRGRRLKQGGTSLESVLIAVPAAEQASPAILDRLVHEYGLKDELDATWAVRPLDLVRQGGRTLLLLDDPGGEPLEQLIGEPMDIEAFLRLAIDIAKVLSKTHSLGLIHKDVKPANIFVNCANGPVRLAGFGLASRLPRERRTPEPPDIIAGTLAYMAPEQTGRMNRSIDSRADLYALGVSFYRMLTGVLPFNAADPMEWVHCHIARKPVAASERCASIPVPVSDIVAKLLAKTAEERYQTAAGLGHDLRHCLNEWIRQSHIARFLLGERDAPDRLLIPEKLYGREHEVESLLGAFDRVVAGGGPELVVVAGQGGVGKSVLVAELHRALVPSRGLFASGKFDQLKRDIPYASLAQALQGLIRPLLGKSEADLAPWRAALVAALGPNGALMATLVPELEILIGPQPPAPELSPKDAQRRFQLALRRLLAAFARPEHPLALFLDDLQWLDAATLDVLEDLLTQPELQHLLVVGAYRDDEVTPAHPLMRRLAAIGGAGGRVREITLKPLGLEDVSRMVADALRSRPIQALARLVHAKTAGNPFFAIQFLTALAEEGLLAFDRGTASWRWDLKQIRAKDYTDNVADFMLRKLRRLPVATRTALQQLACLGSATPVATFALVRGDTEDAVNATVGPAIRARILFREGGAYRFLHDRVREAAYALIPDGERQAVHLAIGRRLLADGLPTSVEDGIFEIVGQLNRGSNLINADDERERLAGLNLIAGQRAKFSTAYSSALTYLVAGTALLPADAWRRRHDLAFALEVQRAECEFLTGALAEAEARLAGLADRAASPPELATVTRLRVDLFMTLDQSDRAIAVGLECLRRFGIGWSAHPTIKDVEDEYSELSRQLGGRPVEALLNLPSMADPIACAAIDVLTSLVTPALFTDEKLRCRIICRMGNLCLTHGNSDASCYVYAAVGNVVSLYFGNYELGFRFGELGVELAASPGMERLRARVYLAFSNLAKPSPRHFRNGCPVAQYTFEAAQQAGDVTYAVISRNNLVTQLLAAGAPLSDVEREAEAGLKFARGAGFGLVEALITAQIRFIRTLRGLSSSFGCFNENGFDERQFESQLEAQPSRGIAACTYWIRKLQARVLANDDAIALAAATSAERLLWMSPVIFERADYHLFAALALIGLWDFASVDQRSHYREKLAAHQRQLRVWAEHCPENFASRAALLDAEIAHLQDREIEAERLFEQAIRSARINDLVQEEALAYERAARFYAARDFGDIAHLYLRKARSCYLRWGAEGKARQLDDMHPQLSEQERAPGPTSTIGTRVEQLDLATITKVSQAVSGEMNLERLIDTLLRTAIEQAGAERGLLIFSQQDGPQLKASARTIGHSIIVEQREEPVSASMLPLSMLNHVVRTSEFIVLDDAEREAPFSADPYIVERRARSILCVPLLNRASFTGVLYLENNLSPGVFSPRHTAVLKLLASQAAIALENAVLYRDLEQREAKIRRLVDANIIGIFTWRLPQQDSQDFLLEANDAFLQMLGYDRDEFVSGRMRRYGLTPPEWRERDTQTLAELRQFGVCRPFEKEYFRKDGSRVPVLIGAASFDATRTEGVAFVVDLTERKRKEHELRASEERFRTLVRFSFDIYWEIDAQYRYVRREFPEGVAGEQPPIGTMPWETPYLEPDAEAWRKLREALDARLPVRDFEVARLTPGGVKRCISVSGLPAFDETGHFIGYRGVGRDITERKRAEEALRRSEAYLAEAQRLSNTGAYSFNATGSLYWSEELYRIWGFDPLQGIPSREIWQQRLHPDDRNRFLEKHQGGSRQNGGYAIDYRIVLPDGTIKHLRSIGHPSYSAAGELIEVVGTTIDITERKRAEAERERVRQLETDLAHLNRLGVMGELTASLAHEILHPIATARNNARAGMRFLEMKRPNLGEVMEALACVVRDADRAKDIVGRIRDHIKKSPPRKETFDLNEAIDEVIVMVRHAIDRNSVAVHTRLKEGLMSVDGDRVQLQQVVLNLILNAVEAMSAAGEGPRELSISTGPGDRGGILVAVADSGPGIDPQHLDQVFKPFHTTKPSGMGMGLSICQSIIAAHGGRLWAEANRPRGAIFQFTLLAGPDSP</sequence>
<dbReference type="InterPro" id="IPR000719">
    <property type="entry name" value="Prot_kinase_dom"/>
</dbReference>
<name>A0A7S9D1B9_9BRAD</name>
<dbReference type="SMART" id="SM00091">
    <property type="entry name" value="PAS"/>
    <property type="match status" value="2"/>
</dbReference>
<feature type="domain" description="PAC" evidence="7">
    <location>
        <begin position="1802"/>
        <end position="1854"/>
    </location>
</feature>
<dbReference type="PROSITE" id="PS50113">
    <property type="entry name" value="PAC"/>
    <property type="match status" value="3"/>
</dbReference>
<dbReference type="Pfam" id="PF01590">
    <property type="entry name" value="GAF"/>
    <property type="match status" value="1"/>
</dbReference>
<dbReference type="Gene3D" id="2.10.70.100">
    <property type="match status" value="1"/>
</dbReference>
<dbReference type="GO" id="GO:0000155">
    <property type="term" value="F:phosphorelay sensor kinase activity"/>
    <property type="evidence" value="ECO:0007669"/>
    <property type="project" value="InterPro"/>
</dbReference>
<dbReference type="SMART" id="SM00065">
    <property type="entry name" value="GAF"/>
    <property type="match status" value="1"/>
</dbReference>
<keyword evidence="3" id="KW-0597">Phosphoprotein</keyword>
<dbReference type="Gene3D" id="1.10.510.10">
    <property type="entry name" value="Transferase(Phosphotransferase) domain 1"/>
    <property type="match status" value="1"/>
</dbReference>
<dbReference type="Proteomes" id="UP000594621">
    <property type="component" value="Chromosome"/>
</dbReference>
<feature type="domain" description="Histidine kinase" evidence="6">
    <location>
        <begin position="1877"/>
        <end position="2093"/>
    </location>
</feature>
<evidence type="ECO:0000313" key="8">
    <source>
        <dbReference type="EMBL" id="QPF88639.1"/>
    </source>
</evidence>
<feature type="domain" description="PAC" evidence="7">
    <location>
        <begin position="1554"/>
        <end position="1603"/>
    </location>
</feature>
<dbReference type="InterPro" id="IPR013655">
    <property type="entry name" value="PAS_fold_3"/>
</dbReference>
<dbReference type="InterPro" id="IPR000700">
    <property type="entry name" value="PAS-assoc_C"/>
</dbReference>
<proteinExistence type="predicted"/>
<dbReference type="Pfam" id="PF08447">
    <property type="entry name" value="PAS_3"/>
    <property type="match status" value="1"/>
</dbReference>
<dbReference type="PANTHER" id="PTHR43642">
    <property type="entry name" value="HYBRID SIGNAL TRANSDUCTION HISTIDINE KINASE G"/>
    <property type="match status" value="1"/>
</dbReference>
<dbReference type="Pfam" id="PF02518">
    <property type="entry name" value="HATPase_c"/>
    <property type="match status" value="1"/>
</dbReference>
<dbReference type="PROSITE" id="PS50109">
    <property type="entry name" value="HIS_KIN"/>
    <property type="match status" value="1"/>
</dbReference>
<dbReference type="SUPFAM" id="SSF55785">
    <property type="entry name" value="PYP-like sensor domain (PAS domain)"/>
    <property type="match status" value="3"/>
</dbReference>
<dbReference type="InterPro" id="IPR035965">
    <property type="entry name" value="PAS-like_dom_sf"/>
</dbReference>
<comment type="catalytic activity">
    <reaction evidence="1">
        <text>ATP + protein L-histidine = ADP + protein N-phospho-L-histidine.</text>
        <dbReference type="EC" id="2.7.13.3"/>
    </reaction>
</comment>
<dbReference type="SUPFAM" id="SSF55874">
    <property type="entry name" value="ATPase domain of HSP90 chaperone/DNA topoisomerase II/histidine kinase"/>
    <property type="match status" value="1"/>
</dbReference>
<dbReference type="InterPro" id="IPR029016">
    <property type="entry name" value="GAF-like_dom_sf"/>
</dbReference>
<dbReference type="GO" id="GO:0005524">
    <property type="term" value="F:ATP binding"/>
    <property type="evidence" value="ECO:0007669"/>
    <property type="project" value="InterPro"/>
</dbReference>
<dbReference type="PANTHER" id="PTHR43642:SF1">
    <property type="entry name" value="HYBRID SIGNAL TRANSDUCTION HISTIDINE KINASE G"/>
    <property type="match status" value="1"/>
</dbReference>
<dbReference type="PROSITE" id="PS00108">
    <property type="entry name" value="PROTEIN_KINASE_ST"/>
    <property type="match status" value="1"/>
</dbReference>
<dbReference type="InterPro" id="IPR041664">
    <property type="entry name" value="AAA_16"/>
</dbReference>
<dbReference type="Gene3D" id="3.30.450.20">
    <property type="entry name" value="PAS domain"/>
    <property type="match status" value="3"/>
</dbReference>
<feature type="coiled-coil region" evidence="4">
    <location>
        <begin position="1840"/>
        <end position="1868"/>
    </location>
</feature>
<dbReference type="GO" id="GO:0009882">
    <property type="term" value="F:blue light photoreceptor activity"/>
    <property type="evidence" value="ECO:0007669"/>
    <property type="project" value="UniProtKB-ARBA"/>
</dbReference>
<dbReference type="InterPro" id="IPR003594">
    <property type="entry name" value="HATPase_dom"/>
</dbReference>